<dbReference type="InterPro" id="IPR055410">
    <property type="entry name" value="Beta-prop_CAF1B_HIR1"/>
</dbReference>
<keyword evidence="7" id="KW-0234">DNA repair</keyword>
<evidence type="ECO:0000256" key="6">
    <source>
        <dbReference type="ARBA" id="ARBA00022853"/>
    </source>
</evidence>
<name>A0A1E5RDB0_HANUV</name>
<dbReference type="InterPro" id="IPR015943">
    <property type="entry name" value="WD40/YVTN_repeat-like_dom_sf"/>
</dbReference>
<dbReference type="InterPro" id="IPR045145">
    <property type="entry name" value="PTHR15271"/>
</dbReference>
<evidence type="ECO:0000313" key="11">
    <source>
        <dbReference type="EMBL" id="OEJ84874.1"/>
    </source>
</evidence>
<dbReference type="Pfam" id="PF24105">
    <property type="entry name" value="Beta-prop_CAF1B_HIR1"/>
    <property type="match status" value="1"/>
</dbReference>
<dbReference type="GO" id="GO:0005634">
    <property type="term" value="C:nucleus"/>
    <property type="evidence" value="ECO:0007669"/>
    <property type="project" value="UniProtKB-SubCell"/>
</dbReference>
<comment type="similarity">
    <text evidence="2">Belongs to the WD repeat HIR1 family.</text>
</comment>
<feature type="repeat" description="WD" evidence="9">
    <location>
        <begin position="91"/>
        <end position="123"/>
    </location>
</feature>
<proteinExistence type="inferred from homology"/>
<reference evidence="11" key="1">
    <citation type="submission" date="2016-08" db="EMBL/GenBank/DDBJ databases">
        <title>Genome sequences of representative isolates from three species of Hanseniaspora isolated from spontaneous wine fermentations.</title>
        <authorList>
            <person name="Sternes P.R."/>
            <person name="Lee D."/>
            <person name="Kutyna D.R."/>
            <person name="Borneman A.R."/>
        </authorList>
    </citation>
    <scope>NUCLEOTIDE SEQUENCE [LARGE SCALE GENOMIC DNA]</scope>
    <source>
        <strain evidence="11">AWRI3580</strain>
    </source>
</reference>
<evidence type="ECO:0000259" key="10">
    <source>
        <dbReference type="Pfam" id="PF24105"/>
    </source>
</evidence>
<comment type="subcellular location">
    <subcellularLocation>
        <location evidence="1">Nucleus</location>
    </subcellularLocation>
</comment>
<evidence type="ECO:0000256" key="2">
    <source>
        <dbReference type="ARBA" id="ARBA00007306"/>
    </source>
</evidence>
<dbReference type="GO" id="GO:0006281">
    <property type="term" value="P:DNA repair"/>
    <property type="evidence" value="ECO:0007669"/>
    <property type="project" value="UniProtKB-KW"/>
</dbReference>
<evidence type="ECO:0000256" key="7">
    <source>
        <dbReference type="ARBA" id="ARBA00023204"/>
    </source>
</evidence>
<dbReference type="AlphaFoldDB" id="A0A1E5RDB0"/>
<dbReference type="Pfam" id="PF00400">
    <property type="entry name" value="WD40"/>
    <property type="match status" value="2"/>
</dbReference>
<dbReference type="Gene3D" id="2.130.10.10">
    <property type="entry name" value="YVTN repeat-like/Quinoprotein amine dehydrogenase"/>
    <property type="match status" value="2"/>
</dbReference>
<comment type="caution">
    <text evidence="11">The sequence shown here is derived from an EMBL/GenBank/DDBJ whole genome shotgun (WGS) entry which is preliminary data.</text>
</comment>
<dbReference type="EMBL" id="LPNN01000007">
    <property type="protein sequence ID" value="OEJ84874.1"/>
    <property type="molecule type" value="Genomic_DNA"/>
</dbReference>
<dbReference type="GO" id="GO:0006334">
    <property type="term" value="P:nucleosome assembly"/>
    <property type="evidence" value="ECO:0007669"/>
    <property type="project" value="TreeGrafter"/>
</dbReference>
<protein>
    <submittedName>
        <fullName evidence="11">Chromatin assembly factor 1 subunit p60</fullName>
    </submittedName>
</protein>
<dbReference type="PROSITE" id="PS50082">
    <property type="entry name" value="WD_REPEATS_2"/>
    <property type="match status" value="1"/>
</dbReference>
<dbReference type="InterPro" id="IPR001680">
    <property type="entry name" value="WD40_rpt"/>
</dbReference>
<evidence type="ECO:0000256" key="3">
    <source>
        <dbReference type="ARBA" id="ARBA00022574"/>
    </source>
</evidence>
<accession>A0A1E5RDB0</accession>
<dbReference type="VEuPathDB" id="FungiDB:AWRI3580_g3450"/>
<dbReference type="STRING" id="29833.A0A1E5RDB0"/>
<dbReference type="SMART" id="SM00320">
    <property type="entry name" value="WD40"/>
    <property type="match status" value="6"/>
</dbReference>
<evidence type="ECO:0000256" key="5">
    <source>
        <dbReference type="ARBA" id="ARBA00022763"/>
    </source>
</evidence>
<organism evidence="11 12">
    <name type="scientific">Hanseniaspora uvarum</name>
    <name type="common">Yeast</name>
    <name type="synonym">Kloeckera apiculata</name>
    <dbReference type="NCBI Taxonomy" id="29833"/>
    <lineage>
        <taxon>Eukaryota</taxon>
        <taxon>Fungi</taxon>
        <taxon>Dikarya</taxon>
        <taxon>Ascomycota</taxon>
        <taxon>Saccharomycotina</taxon>
        <taxon>Saccharomycetes</taxon>
        <taxon>Saccharomycodales</taxon>
        <taxon>Saccharomycodaceae</taxon>
        <taxon>Hanseniaspora</taxon>
    </lineage>
</organism>
<gene>
    <name evidence="11" type="ORF">AWRI3580_g3450</name>
</gene>
<evidence type="ECO:0000256" key="4">
    <source>
        <dbReference type="ARBA" id="ARBA00022737"/>
    </source>
</evidence>
<dbReference type="Proteomes" id="UP000095358">
    <property type="component" value="Unassembled WGS sequence"/>
</dbReference>
<dbReference type="PANTHER" id="PTHR15271">
    <property type="entry name" value="CHROMATIN ASSEMBLY FACTOR 1 SUBUNIT B"/>
    <property type="match status" value="1"/>
</dbReference>
<dbReference type="GO" id="GO:0006335">
    <property type="term" value="P:DNA replication-dependent chromatin assembly"/>
    <property type="evidence" value="ECO:0007669"/>
    <property type="project" value="InterPro"/>
</dbReference>
<keyword evidence="3 9" id="KW-0853">WD repeat</keyword>
<dbReference type="OrthoDB" id="71227at2759"/>
<dbReference type="PANTHER" id="PTHR15271:SF4">
    <property type="entry name" value="CHROMATIN ASSEMBLY FACTOR 1 SUBUNIT B"/>
    <property type="match status" value="1"/>
</dbReference>
<keyword evidence="12" id="KW-1185">Reference proteome</keyword>
<evidence type="ECO:0000256" key="9">
    <source>
        <dbReference type="PROSITE-ProRule" id="PRU00221"/>
    </source>
</evidence>
<feature type="domain" description="CAF1B/HIR1 beta-propeller" evidence="10">
    <location>
        <begin position="213"/>
        <end position="465"/>
    </location>
</feature>
<keyword evidence="4" id="KW-0677">Repeat</keyword>
<keyword evidence="8" id="KW-0539">Nucleus</keyword>
<dbReference type="GO" id="GO:0033186">
    <property type="term" value="C:CAF-1 complex"/>
    <property type="evidence" value="ECO:0007669"/>
    <property type="project" value="TreeGrafter"/>
</dbReference>
<keyword evidence="6" id="KW-0156">Chromatin regulator</keyword>
<keyword evidence="5" id="KW-0227">DNA damage</keyword>
<evidence type="ECO:0000256" key="1">
    <source>
        <dbReference type="ARBA" id="ARBA00004123"/>
    </source>
</evidence>
<evidence type="ECO:0000256" key="8">
    <source>
        <dbReference type="ARBA" id="ARBA00023242"/>
    </source>
</evidence>
<dbReference type="SUPFAM" id="SSF50978">
    <property type="entry name" value="WD40 repeat-like"/>
    <property type="match status" value="1"/>
</dbReference>
<sequence length="516" mass="59903">MSGVEAYPILSYWHSTKPIYSCDFNLAERKSNKFLTCGGDSRIKIWKFKDIQELDEINETSSNVDDITSSIKTHFRKAKDRINDIEYITTLNGFSKPVNTAKFSPCGKYIAGCGDDGYIIIWEEIDEESLEKYKKELAEKYAQLPQEQQFFIQNQLKNDISKIINPYNFPVKFAENFNDEYEDEYSNINDIKQLYRIIKYFPVTNLSANEQLEIYSLDWSPDSQHLVIGYMNTYIKIIDINESQQPYCVVKKNHNDVVQGCVWDPLNELIISMGADRAICIYKPKYTNSKLTDLKLVNRIVKGELDTSGKQENIFAQVDFNFFRKLQFSPDGSLLVLPYGIYKNTNGEELNCCHIFHRANLLRGLNKPIAIIPNLKKRCLCVSFNPNLYKNDSSLERSVLGLEYKMIFAIATDDEIMIYDTNKLECLMIIKNLHYYPIYSMSWNSEGNKIIISSKDGFLSTIDFKTYRFGDIYIRKIENEPMDIVNEDKKISTEEVKVTNLSQPSIINVLQIRKKQ</sequence>
<evidence type="ECO:0000313" key="12">
    <source>
        <dbReference type="Proteomes" id="UP000095358"/>
    </source>
</evidence>
<dbReference type="InterPro" id="IPR036322">
    <property type="entry name" value="WD40_repeat_dom_sf"/>
</dbReference>